<evidence type="ECO:0000256" key="2">
    <source>
        <dbReference type="ARBA" id="ARBA00022576"/>
    </source>
</evidence>
<feature type="region of interest" description="Disordered" evidence="5">
    <location>
        <begin position="1"/>
        <end position="20"/>
    </location>
</feature>
<dbReference type="GO" id="GO:0030170">
    <property type="term" value="F:pyridoxal phosphate binding"/>
    <property type="evidence" value="ECO:0007669"/>
    <property type="project" value="InterPro"/>
</dbReference>
<feature type="compositionally biased region" description="Low complexity" evidence="5">
    <location>
        <begin position="1"/>
        <end position="13"/>
    </location>
</feature>
<reference evidence="6 7" key="1">
    <citation type="submission" date="2011-10" db="EMBL/GenBank/DDBJ databases">
        <authorList>
            <person name="Genoscope - CEA"/>
        </authorList>
    </citation>
    <scope>NUCLEOTIDE SEQUENCE [LARGE SCALE GENOMIC DNA]</scope>
    <source>
        <strain evidence="6 7">RCC 1105</strain>
    </source>
</reference>
<dbReference type="GO" id="GO:0004015">
    <property type="term" value="F:adenosylmethionine-8-amino-7-oxononanoate transaminase activity"/>
    <property type="evidence" value="ECO:0007669"/>
    <property type="project" value="TreeGrafter"/>
</dbReference>
<proteinExistence type="predicted"/>
<dbReference type="InterPro" id="IPR015424">
    <property type="entry name" value="PyrdxlP-dep_Trfase"/>
</dbReference>
<dbReference type="RefSeq" id="XP_007508423.1">
    <property type="nucleotide sequence ID" value="XM_007508361.1"/>
</dbReference>
<dbReference type="Gene3D" id="3.40.640.10">
    <property type="entry name" value="Type I PLP-dependent aspartate aminotransferase-like (Major domain)"/>
    <property type="match status" value="1"/>
</dbReference>
<dbReference type="STRING" id="41875.K8EQL1"/>
<dbReference type="GO" id="GO:0004141">
    <property type="term" value="F:dethiobiotin synthase activity"/>
    <property type="evidence" value="ECO:0007669"/>
    <property type="project" value="TreeGrafter"/>
</dbReference>
<evidence type="ECO:0000313" key="7">
    <source>
        <dbReference type="Proteomes" id="UP000198341"/>
    </source>
</evidence>
<feature type="region of interest" description="Disordered" evidence="5">
    <location>
        <begin position="53"/>
        <end position="144"/>
    </location>
</feature>
<dbReference type="GeneID" id="19011084"/>
<dbReference type="InterPro" id="IPR015422">
    <property type="entry name" value="PyrdxlP-dep_Trfase_small"/>
</dbReference>
<dbReference type="PANTHER" id="PTHR42684:SF3">
    <property type="entry name" value="ADENOSYLMETHIONINE-8-AMINO-7-OXONONANOATE AMINOTRANSFERASE"/>
    <property type="match status" value="1"/>
</dbReference>
<dbReference type="EMBL" id="FO082262">
    <property type="protein sequence ID" value="CCO20527.1"/>
    <property type="molecule type" value="Genomic_DNA"/>
</dbReference>
<dbReference type="SUPFAM" id="SSF52540">
    <property type="entry name" value="P-loop containing nucleoside triphosphate hydrolases"/>
    <property type="match status" value="1"/>
</dbReference>
<evidence type="ECO:0000256" key="4">
    <source>
        <dbReference type="ARBA" id="ARBA00022898"/>
    </source>
</evidence>
<dbReference type="Pfam" id="PF13500">
    <property type="entry name" value="AAA_26"/>
    <property type="match status" value="1"/>
</dbReference>
<dbReference type="PANTHER" id="PTHR42684">
    <property type="entry name" value="ADENOSYLMETHIONINE-8-AMINO-7-OXONONANOATE AMINOTRANSFERASE"/>
    <property type="match status" value="1"/>
</dbReference>
<sequence length="987" mass="107904">MVLSMLLSSSSSSRGRQHDGRVLRGWQRYACGCRDDDENDDDDGNLTMMMMRKSASSSSSSSTNAALIKNDKEENRRRGRRGGGFGTSTSFSLNKNDKNEEENTRRRRRRGREFSSSSTTTTTTSTSRNRSKSETSDDEKKENKTTTINVSYPAFQVWGSNTAVGKTLVSGGVINAAAKSSSSSCLYLKPVQTGFPEDSDAQFVADCVHSVESESGGSSIKRRVTTGAHAAKCRSVSTETTTTTSDTTTTDDGTNNTNIINNVWCHTEFAWKIAAGPHIAEKLEGRPVTDEDVVNAVRNRLEEFYNNDLNNNNNNNNNKFALVETAGGVASPSSSGNLQSNVLARCRLPAILVGDGRLGGVSVTLTSYESLLLRGYDVACIVLSNEGYDNHEAIAKNVPSNVKVFSLPKLPHEGDGQKWVHAQNDAFRDMYAHLVQWHAKRVEKLNGLAKDALDTLWWPFTQHEMVKKDMVAVIDGRSQDDFVIYDQKTETVQHRFDAAASWWTQGITGDKANESLHRALMHACGRYGHVMFPENAHVPALEAAKGILNGPAKTWGKRVFFSDNGSTATEVGIKMAFRQRYVNLGLLSKDGIERAEQANDANVLNALPKLRILALDGSYHGDTLGAMDMQSPSIFTGSLQTPWYEPRGLFLNAPTIGLKNQKWTVECAEELVVAKGSGQTSSTAAVVLDRFENKADVFDVKKRKASSAAARYQALIDSVLDNAERLGKSGEAPEIGGLIMEPVLHGAGGMILIDPLFQSILMQKCKERKIPVVLDEVFAGIWRLGVEGAWELLDYETPDISCYAKLLTGGLVPMAATVTTEEIFDSFYGPGKPQALLHGHSYTAYPIGCAVAAQALKVYTDETMNPNLSFSSSSSFTSSSTTTSKSRRSIRLNEFWDETTLKRLSALDSVERIISVGCVFAMELKVPDGGPTGYASNIAKDVVLKLRKYGIQARPIGNVLYLMASPTTPRESCDRMLRAVVEELTTT</sequence>
<dbReference type="InterPro" id="IPR027417">
    <property type="entry name" value="P-loop_NTPase"/>
</dbReference>
<evidence type="ECO:0000256" key="3">
    <source>
        <dbReference type="ARBA" id="ARBA00022679"/>
    </source>
</evidence>
<dbReference type="Pfam" id="PF00202">
    <property type="entry name" value="Aminotran_3"/>
    <property type="match status" value="2"/>
</dbReference>
<feature type="compositionally biased region" description="Low complexity" evidence="5">
    <location>
        <begin position="114"/>
        <end position="128"/>
    </location>
</feature>
<dbReference type="Gene3D" id="3.40.50.300">
    <property type="entry name" value="P-loop containing nucleotide triphosphate hydrolases"/>
    <property type="match status" value="1"/>
</dbReference>
<dbReference type="KEGG" id="bpg:Bathy17g01920"/>
<keyword evidence="7" id="KW-1185">Reference proteome</keyword>
<dbReference type="GO" id="GO:0009102">
    <property type="term" value="P:biotin biosynthetic process"/>
    <property type="evidence" value="ECO:0007669"/>
    <property type="project" value="TreeGrafter"/>
</dbReference>
<evidence type="ECO:0000256" key="5">
    <source>
        <dbReference type="SAM" id="MobiDB-lite"/>
    </source>
</evidence>
<dbReference type="CDD" id="cd03109">
    <property type="entry name" value="DTBS"/>
    <property type="match status" value="1"/>
</dbReference>
<dbReference type="SUPFAM" id="SSF53383">
    <property type="entry name" value="PLP-dependent transferases"/>
    <property type="match status" value="1"/>
</dbReference>
<keyword evidence="2" id="KW-0032">Aminotransferase</keyword>
<dbReference type="PROSITE" id="PS00600">
    <property type="entry name" value="AA_TRANSFER_CLASS_3"/>
    <property type="match status" value="1"/>
</dbReference>
<organism evidence="6 7">
    <name type="scientific">Bathycoccus prasinos</name>
    <dbReference type="NCBI Taxonomy" id="41875"/>
    <lineage>
        <taxon>Eukaryota</taxon>
        <taxon>Viridiplantae</taxon>
        <taxon>Chlorophyta</taxon>
        <taxon>Mamiellophyceae</taxon>
        <taxon>Mamiellales</taxon>
        <taxon>Bathycoccaceae</taxon>
        <taxon>Bathycoccus</taxon>
    </lineage>
</organism>
<dbReference type="eggNOG" id="KOG1401">
    <property type="taxonomic scope" value="Eukaryota"/>
</dbReference>
<evidence type="ECO:0000256" key="1">
    <source>
        <dbReference type="ARBA" id="ARBA00004173"/>
    </source>
</evidence>
<feature type="compositionally biased region" description="Basic and acidic residues" evidence="5">
    <location>
        <begin position="131"/>
        <end position="144"/>
    </location>
</feature>
<protein>
    <submittedName>
        <fullName evidence="6">Onanonoxo-7-onima-8-eninoihtemlysoneda</fullName>
    </submittedName>
</protein>
<keyword evidence="3" id="KW-0808">Transferase</keyword>
<keyword evidence="4" id="KW-0663">Pyridoxal phosphate</keyword>
<dbReference type="AlphaFoldDB" id="K8EQL1"/>
<dbReference type="InterPro" id="IPR049704">
    <property type="entry name" value="Aminotrans_3_PPA_site"/>
</dbReference>
<dbReference type="OrthoDB" id="425114at2759"/>
<name>K8EQL1_9CHLO</name>
<accession>K8EQL1</accession>
<dbReference type="Gene3D" id="3.90.1150.10">
    <property type="entry name" value="Aspartate Aminotransferase, domain 1"/>
    <property type="match status" value="1"/>
</dbReference>
<dbReference type="InterPro" id="IPR015421">
    <property type="entry name" value="PyrdxlP-dep_Trfase_major"/>
</dbReference>
<evidence type="ECO:0000313" key="6">
    <source>
        <dbReference type="EMBL" id="CCO20527.1"/>
    </source>
</evidence>
<feature type="compositionally biased region" description="Basic and acidic residues" evidence="5">
    <location>
        <begin position="95"/>
        <end position="104"/>
    </location>
</feature>
<dbReference type="InterPro" id="IPR005814">
    <property type="entry name" value="Aminotrans_3"/>
</dbReference>
<dbReference type="GO" id="GO:0005739">
    <property type="term" value="C:mitochondrion"/>
    <property type="evidence" value="ECO:0007669"/>
    <property type="project" value="UniProtKB-SubCell"/>
</dbReference>
<comment type="subcellular location">
    <subcellularLocation>
        <location evidence="1">Mitochondrion</location>
    </subcellularLocation>
</comment>
<dbReference type="Proteomes" id="UP000198341">
    <property type="component" value="Chromosome 17"/>
</dbReference>
<gene>
    <name evidence="6" type="primary">DTB</name>
    <name evidence="6" type="ordered locus">Bathy17g01920</name>
</gene>